<accession>A0A963Z5B3</accession>
<dbReference type="AlphaFoldDB" id="A0A963Z5B3"/>
<comment type="caution">
    <text evidence="1">The sequence shown here is derived from an EMBL/GenBank/DDBJ whole genome shotgun (WGS) entry which is preliminary data.</text>
</comment>
<evidence type="ECO:0000313" key="2">
    <source>
        <dbReference type="Proteomes" id="UP000721844"/>
    </source>
</evidence>
<dbReference type="RefSeq" id="WP_227309389.1">
    <property type="nucleotide sequence ID" value="NZ_JAESVA010000009.1"/>
</dbReference>
<proteinExistence type="predicted"/>
<dbReference type="Pfam" id="PF13692">
    <property type="entry name" value="Glyco_trans_1_4"/>
    <property type="match status" value="1"/>
</dbReference>
<keyword evidence="2" id="KW-1185">Reference proteome</keyword>
<reference evidence="1 2" key="1">
    <citation type="journal article" date="2021" name="Microorganisms">
        <title>Acidisoma silvae sp. nov. and Acidisomacellulosilytica sp. nov., Two Acidophilic Bacteria Isolated from Decaying Wood, Hydrolyzing Cellulose and Producing Poly-3-hydroxybutyrate.</title>
        <authorList>
            <person name="Mieszkin S."/>
            <person name="Pouder E."/>
            <person name="Uroz S."/>
            <person name="Simon-Colin C."/>
            <person name="Alain K."/>
        </authorList>
    </citation>
    <scope>NUCLEOTIDE SEQUENCE [LARGE SCALE GENOMIC DNA]</scope>
    <source>
        <strain evidence="1 2">HW T5.17</strain>
    </source>
</reference>
<dbReference type="Proteomes" id="UP000721844">
    <property type="component" value="Unassembled WGS sequence"/>
</dbReference>
<name>A0A963Z5B3_9PROT</name>
<gene>
    <name evidence="1" type="ORF">ACELLULO517_20975</name>
</gene>
<dbReference type="SUPFAM" id="SSF53756">
    <property type="entry name" value="UDP-Glycosyltransferase/glycogen phosphorylase"/>
    <property type="match status" value="1"/>
</dbReference>
<evidence type="ECO:0000313" key="1">
    <source>
        <dbReference type="EMBL" id="MCB8882731.1"/>
    </source>
</evidence>
<dbReference type="EMBL" id="JAESVA010000009">
    <property type="protein sequence ID" value="MCB8882731.1"/>
    <property type="molecule type" value="Genomic_DNA"/>
</dbReference>
<organism evidence="1 2">
    <name type="scientific">Acidisoma cellulosilyticum</name>
    <dbReference type="NCBI Taxonomy" id="2802395"/>
    <lineage>
        <taxon>Bacteria</taxon>
        <taxon>Pseudomonadati</taxon>
        <taxon>Pseudomonadota</taxon>
        <taxon>Alphaproteobacteria</taxon>
        <taxon>Acetobacterales</taxon>
        <taxon>Acidocellaceae</taxon>
        <taxon>Acidisoma</taxon>
    </lineage>
</organism>
<sequence length="541" mass="58968">MTRERVTGWVHDALSGQSCVTLLITANDKLLARVLADRPRLDVRDAGIGDGRCGFDLEIKGLSPFETHVIAVQRESDMAHVDCSPVLLEPVSQFDAAFRAQCAALLRDAPDDAGLTERIDFLAEQAEALMQQRAHRRSRPVERTALRQVKWRWTGSGPQAGAMRPDQLLPRALVIDETLPVLSRDAGSNAVLSHMRSLQRLGFEVNFVATDMARDTTGVLDDAGIIGCHAPWHGSVEEVLRREHGSFDLVYLHRATVAASYLGLVRREQPRARVVYSVADLHHLRFARQARAEERPEMMALARRFQLVELRAAAAVDAVITHSSHEAAVLRQHVDRAQIHVIPWAVAQQPTEVPFSARHGLAFIGHYGHAPNLEAARWLVDEIMPRIHASDPGIPCLLAGSNMPDDLRRARPGVEVIGQVDSLSAVFDRVRLTVAPMLYGAGIKGKVLESLAWGVPCSCTPVAAEGLDLPPSLDSLVSVGVENIAANAIRLHQDEAFNRACREAGLSYTAATLSEARIDALMRDAAGLPTDRATALGADPG</sequence>
<protein>
    <submittedName>
        <fullName evidence="1">Glycosyltransferase</fullName>
    </submittedName>
</protein>
<dbReference type="Gene3D" id="3.40.50.2000">
    <property type="entry name" value="Glycogen Phosphorylase B"/>
    <property type="match status" value="2"/>
</dbReference>